<evidence type="ECO:0000256" key="5">
    <source>
        <dbReference type="ARBA" id="ARBA00019465"/>
    </source>
</evidence>
<evidence type="ECO:0000259" key="12">
    <source>
        <dbReference type="Pfam" id="PF02558"/>
    </source>
</evidence>
<keyword evidence="6 11" id="KW-0566">Pantothenate biosynthesis</keyword>
<evidence type="ECO:0000313" key="14">
    <source>
        <dbReference type="EMBL" id="SFD58868.1"/>
    </source>
</evidence>
<dbReference type="Gene3D" id="3.40.50.720">
    <property type="entry name" value="NAD(P)-binding Rossmann-like Domain"/>
    <property type="match status" value="1"/>
</dbReference>
<keyword evidence="15" id="KW-1185">Reference proteome</keyword>
<dbReference type="GO" id="GO:0005737">
    <property type="term" value="C:cytoplasm"/>
    <property type="evidence" value="ECO:0007669"/>
    <property type="project" value="TreeGrafter"/>
</dbReference>
<evidence type="ECO:0000259" key="13">
    <source>
        <dbReference type="Pfam" id="PF08546"/>
    </source>
</evidence>
<dbReference type="Gene3D" id="1.10.1040.10">
    <property type="entry name" value="N-(1-d-carboxylethyl)-l-norvaline Dehydrogenase, domain 2"/>
    <property type="match status" value="1"/>
</dbReference>
<evidence type="ECO:0000256" key="9">
    <source>
        <dbReference type="ARBA" id="ARBA00032024"/>
    </source>
</evidence>
<dbReference type="PANTHER" id="PTHR43765:SF2">
    <property type="entry name" value="2-DEHYDROPANTOATE 2-REDUCTASE"/>
    <property type="match status" value="1"/>
</dbReference>
<protein>
    <recommendedName>
        <fullName evidence="5 11">2-dehydropantoate 2-reductase</fullName>
        <ecNumber evidence="4 11">1.1.1.169</ecNumber>
    </recommendedName>
    <alternativeName>
        <fullName evidence="9 11">Ketopantoate reductase</fullName>
    </alternativeName>
</protein>
<evidence type="ECO:0000256" key="7">
    <source>
        <dbReference type="ARBA" id="ARBA00022857"/>
    </source>
</evidence>
<reference evidence="15" key="1">
    <citation type="submission" date="2016-10" db="EMBL/GenBank/DDBJ databases">
        <authorList>
            <person name="Varghese N."/>
            <person name="Submissions S."/>
        </authorList>
    </citation>
    <scope>NUCLEOTIDE SEQUENCE [LARGE SCALE GENOMIC DNA]</scope>
    <source>
        <strain evidence="15">CGMCC 1.10784</strain>
    </source>
</reference>
<dbReference type="EMBL" id="FOMT01000001">
    <property type="protein sequence ID" value="SFD58868.1"/>
    <property type="molecule type" value="Genomic_DNA"/>
</dbReference>
<dbReference type="OrthoDB" id="9800163at2"/>
<dbReference type="PANTHER" id="PTHR43765">
    <property type="entry name" value="2-DEHYDROPANTOATE 2-REDUCTASE-RELATED"/>
    <property type="match status" value="1"/>
</dbReference>
<dbReference type="GO" id="GO:0050661">
    <property type="term" value="F:NADP binding"/>
    <property type="evidence" value="ECO:0007669"/>
    <property type="project" value="TreeGrafter"/>
</dbReference>
<accession>A0A1I1TNV0</accession>
<dbReference type="Pfam" id="PF02558">
    <property type="entry name" value="ApbA"/>
    <property type="match status" value="1"/>
</dbReference>
<dbReference type="EC" id="1.1.1.169" evidence="4 11"/>
<dbReference type="SUPFAM" id="SSF48179">
    <property type="entry name" value="6-phosphogluconate dehydrogenase C-terminal domain-like"/>
    <property type="match status" value="1"/>
</dbReference>
<dbReference type="SUPFAM" id="SSF51735">
    <property type="entry name" value="NAD(P)-binding Rossmann-fold domains"/>
    <property type="match status" value="1"/>
</dbReference>
<name>A0A1I1TNV0_9BACL</name>
<dbReference type="InterPro" id="IPR008927">
    <property type="entry name" value="6-PGluconate_DH-like_C_sf"/>
</dbReference>
<feature type="domain" description="Ketopantoate reductase N-terminal" evidence="12">
    <location>
        <begin position="3"/>
        <end position="159"/>
    </location>
</feature>
<dbReference type="InterPro" id="IPR050838">
    <property type="entry name" value="Ketopantoate_reductase"/>
</dbReference>
<comment type="function">
    <text evidence="1 11">Catalyzes the NADPH-dependent reduction of ketopantoate into pantoic acid.</text>
</comment>
<evidence type="ECO:0000256" key="10">
    <source>
        <dbReference type="ARBA" id="ARBA00048793"/>
    </source>
</evidence>
<comment type="pathway">
    <text evidence="2 11">Cofactor biosynthesis; (R)-pantothenate biosynthesis; (R)-pantoate from 3-methyl-2-oxobutanoate: step 2/2.</text>
</comment>
<comment type="similarity">
    <text evidence="3 11">Belongs to the ketopantoate reductase family.</text>
</comment>
<dbReference type="InterPro" id="IPR003710">
    <property type="entry name" value="ApbA"/>
</dbReference>
<evidence type="ECO:0000256" key="8">
    <source>
        <dbReference type="ARBA" id="ARBA00023002"/>
    </source>
</evidence>
<comment type="catalytic activity">
    <reaction evidence="10 11">
        <text>(R)-pantoate + NADP(+) = 2-dehydropantoate + NADPH + H(+)</text>
        <dbReference type="Rhea" id="RHEA:16233"/>
        <dbReference type="ChEBI" id="CHEBI:11561"/>
        <dbReference type="ChEBI" id="CHEBI:15378"/>
        <dbReference type="ChEBI" id="CHEBI:15980"/>
        <dbReference type="ChEBI" id="CHEBI:57783"/>
        <dbReference type="ChEBI" id="CHEBI:58349"/>
        <dbReference type="EC" id="1.1.1.169"/>
    </reaction>
</comment>
<evidence type="ECO:0000256" key="3">
    <source>
        <dbReference type="ARBA" id="ARBA00007870"/>
    </source>
</evidence>
<dbReference type="GO" id="GO:0008677">
    <property type="term" value="F:2-dehydropantoate 2-reductase activity"/>
    <property type="evidence" value="ECO:0007669"/>
    <property type="project" value="UniProtKB-EC"/>
</dbReference>
<evidence type="ECO:0000313" key="15">
    <source>
        <dbReference type="Proteomes" id="UP000198855"/>
    </source>
</evidence>
<dbReference type="InterPro" id="IPR013332">
    <property type="entry name" value="KPR_N"/>
</dbReference>
<dbReference type="NCBIfam" id="TIGR00745">
    <property type="entry name" value="apbA_panE"/>
    <property type="match status" value="1"/>
</dbReference>
<dbReference type="RefSeq" id="WP_091180716.1">
    <property type="nucleotide sequence ID" value="NZ_FOMT01000001.1"/>
</dbReference>
<sequence>MKIHIVGGGAIGLLHAGRLAQAGQEVTVWTRTDKQAEQLRTEGIRLEDLNGEACDIPVLSYTLASLAKQSGKDDSPSWIILTVKQTHIDVSLLRQIQLLSHRHTAVLCLQNGIGHMDKLVDFLPEAALYTGVTSIGARRLDVRSVRHTGEGQLWFGPLNEDKKDENLQNLLLNMLQSAGFSVQLSNEMKGRIYQKLLINAVINPLTAIYDTTNGELPRHPSRLKLMRSLYEETVSVLAADGKKPEDDGWQRVLQVCEATATNVSSMLSDVRAGRETEIDWINGGVSALARQSGMPSPLNDAVTALVKQLH</sequence>
<dbReference type="Proteomes" id="UP000198855">
    <property type="component" value="Unassembled WGS sequence"/>
</dbReference>
<evidence type="ECO:0000256" key="11">
    <source>
        <dbReference type="RuleBase" id="RU362068"/>
    </source>
</evidence>
<dbReference type="AlphaFoldDB" id="A0A1I1TNV0"/>
<dbReference type="STRING" id="1045775.SAMN05216378_0547"/>
<dbReference type="GO" id="GO:0015940">
    <property type="term" value="P:pantothenate biosynthetic process"/>
    <property type="evidence" value="ECO:0007669"/>
    <property type="project" value="UniProtKB-UniPathway"/>
</dbReference>
<dbReference type="UniPathway" id="UPA00028">
    <property type="reaction ID" value="UER00004"/>
</dbReference>
<evidence type="ECO:0000256" key="4">
    <source>
        <dbReference type="ARBA" id="ARBA00013014"/>
    </source>
</evidence>
<dbReference type="InterPro" id="IPR036291">
    <property type="entry name" value="NAD(P)-bd_dom_sf"/>
</dbReference>
<keyword evidence="8 11" id="KW-0560">Oxidoreductase</keyword>
<proteinExistence type="inferred from homology"/>
<dbReference type="Pfam" id="PF08546">
    <property type="entry name" value="ApbA_C"/>
    <property type="match status" value="1"/>
</dbReference>
<gene>
    <name evidence="14" type="ORF">SAMN05216378_0547</name>
</gene>
<feature type="domain" description="Ketopantoate reductase C-terminal" evidence="13">
    <location>
        <begin position="188"/>
        <end position="309"/>
    </location>
</feature>
<evidence type="ECO:0000256" key="1">
    <source>
        <dbReference type="ARBA" id="ARBA00002919"/>
    </source>
</evidence>
<dbReference type="InterPro" id="IPR013328">
    <property type="entry name" value="6PGD_dom2"/>
</dbReference>
<evidence type="ECO:0000256" key="6">
    <source>
        <dbReference type="ARBA" id="ARBA00022655"/>
    </source>
</evidence>
<keyword evidence="7 11" id="KW-0521">NADP</keyword>
<organism evidence="14 15">
    <name type="scientific">Paenibacillus catalpae</name>
    <dbReference type="NCBI Taxonomy" id="1045775"/>
    <lineage>
        <taxon>Bacteria</taxon>
        <taxon>Bacillati</taxon>
        <taxon>Bacillota</taxon>
        <taxon>Bacilli</taxon>
        <taxon>Bacillales</taxon>
        <taxon>Paenibacillaceae</taxon>
        <taxon>Paenibacillus</taxon>
    </lineage>
</organism>
<dbReference type="InterPro" id="IPR013752">
    <property type="entry name" value="KPA_reductase"/>
</dbReference>
<evidence type="ECO:0000256" key="2">
    <source>
        <dbReference type="ARBA" id="ARBA00004994"/>
    </source>
</evidence>